<dbReference type="Gene3D" id="3.40.50.1440">
    <property type="entry name" value="Tubulin/FtsZ, GTPase domain"/>
    <property type="match status" value="1"/>
</dbReference>
<dbReference type="OrthoDB" id="271881at2759"/>
<feature type="domain" description="DML1/Misato tubulin" evidence="6">
    <location>
        <begin position="161"/>
        <end position="348"/>
    </location>
</feature>
<dbReference type="Proteomes" id="UP001152320">
    <property type="component" value="Chromosome 14"/>
</dbReference>
<dbReference type="EMBL" id="JAIZAY010000014">
    <property type="protein sequence ID" value="KAJ8030047.1"/>
    <property type="molecule type" value="Genomic_DNA"/>
</dbReference>
<organism evidence="7 8">
    <name type="scientific">Holothuria leucospilota</name>
    <name type="common">Black long sea cucumber</name>
    <name type="synonym">Mertensiothuria leucospilota</name>
    <dbReference type="NCBI Taxonomy" id="206669"/>
    <lineage>
        <taxon>Eukaryota</taxon>
        <taxon>Metazoa</taxon>
        <taxon>Echinodermata</taxon>
        <taxon>Eleutherozoa</taxon>
        <taxon>Echinozoa</taxon>
        <taxon>Holothuroidea</taxon>
        <taxon>Aspidochirotacea</taxon>
        <taxon>Aspidochirotida</taxon>
        <taxon>Holothuriidae</taxon>
        <taxon>Holothuria</taxon>
    </lineage>
</organism>
<keyword evidence="8" id="KW-1185">Reference proteome</keyword>
<dbReference type="InterPro" id="IPR049942">
    <property type="entry name" value="DML1/Misato"/>
</dbReference>
<comment type="caution">
    <text evidence="7">The sequence shown here is derived from an EMBL/GenBank/DDBJ whole genome shotgun (WGS) entry which is preliminary data.</text>
</comment>
<dbReference type="GO" id="GO:0005739">
    <property type="term" value="C:mitochondrion"/>
    <property type="evidence" value="ECO:0007669"/>
    <property type="project" value="UniProtKB-SubCell"/>
</dbReference>
<name>A0A9Q1BNQ3_HOLLE</name>
<comment type="similarity">
    <text evidence="2">Belongs to the misato family.</text>
</comment>
<evidence type="ECO:0000259" key="5">
    <source>
        <dbReference type="Pfam" id="PF10644"/>
    </source>
</evidence>
<proteinExistence type="inferred from homology"/>
<gene>
    <name evidence="7" type="ORF">HOLleu_29621</name>
</gene>
<feature type="domain" description="Misato Segment II tubulin-like" evidence="5">
    <location>
        <begin position="3"/>
        <end position="116"/>
    </location>
</feature>
<evidence type="ECO:0000256" key="4">
    <source>
        <dbReference type="SAM" id="MobiDB-lite"/>
    </source>
</evidence>
<feature type="compositionally biased region" description="Polar residues" evidence="4">
    <location>
        <begin position="121"/>
        <end position="132"/>
    </location>
</feature>
<dbReference type="PANTHER" id="PTHR13391">
    <property type="entry name" value="MITOCHONDRIAL DISTRIBUTION REGULATOR MISATO"/>
    <property type="match status" value="1"/>
</dbReference>
<dbReference type="Pfam" id="PF14881">
    <property type="entry name" value="Tubulin_3"/>
    <property type="match status" value="1"/>
</dbReference>
<dbReference type="Pfam" id="PF10644">
    <property type="entry name" value="Misat_Tub_SegII"/>
    <property type="match status" value="1"/>
</dbReference>
<dbReference type="GO" id="GO:0007005">
    <property type="term" value="P:mitochondrion organization"/>
    <property type="evidence" value="ECO:0007669"/>
    <property type="project" value="InterPro"/>
</dbReference>
<evidence type="ECO:0000256" key="1">
    <source>
        <dbReference type="ARBA" id="ARBA00004173"/>
    </source>
</evidence>
<evidence type="ECO:0000259" key="6">
    <source>
        <dbReference type="Pfam" id="PF14881"/>
    </source>
</evidence>
<keyword evidence="3" id="KW-0496">Mitochondrion</keyword>
<dbReference type="InterPro" id="IPR036525">
    <property type="entry name" value="Tubulin/FtsZ_GTPase_sf"/>
</dbReference>
<dbReference type="CDD" id="cd06060">
    <property type="entry name" value="misato"/>
    <property type="match status" value="1"/>
</dbReference>
<dbReference type="InterPro" id="IPR019605">
    <property type="entry name" value="Misato_II_tubulin-like"/>
</dbReference>
<dbReference type="PANTHER" id="PTHR13391:SF0">
    <property type="entry name" value="PROTEIN MISATO HOMOLOG 1"/>
    <property type="match status" value="1"/>
</dbReference>
<dbReference type="InterPro" id="IPR029209">
    <property type="entry name" value="DML1/Misato_tubulin"/>
</dbReference>
<evidence type="ECO:0000256" key="2">
    <source>
        <dbReference type="ARBA" id="ARBA00008507"/>
    </source>
</evidence>
<feature type="region of interest" description="Disordered" evidence="4">
    <location>
        <begin position="118"/>
        <end position="150"/>
    </location>
</feature>
<evidence type="ECO:0000256" key="3">
    <source>
        <dbReference type="ARBA" id="ARBA00023128"/>
    </source>
</evidence>
<protein>
    <submittedName>
        <fullName evidence="7">Protein misato-like 1</fullName>
    </submittedName>
</protein>
<evidence type="ECO:0000313" key="8">
    <source>
        <dbReference type="Proteomes" id="UP001152320"/>
    </source>
</evidence>
<dbReference type="AlphaFoldDB" id="A0A9Q1BNQ3"/>
<accession>A0A9Q1BNQ3</accession>
<evidence type="ECO:0000313" key="7">
    <source>
        <dbReference type="EMBL" id="KAJ8030047.1"/>
    </source>
</evidence>
<sequence length="577" mass="63870">MAREVITLQIGHFANSIGTHMWNVQESSFCYGATGAAGVKEIDSDVLYREGRTLLGDVTYTPRLIAVDLKGSLNTLRPDGVLYDVETEANDITWGGDVTMHKASPPVKNQFLTDLDLSDENALQKSQNTSTDTPDKDMEELSSSSSQTAPPIKDKIYHLDESVSVWSDYLYGHLHPKSLAIVRDFTHQSETEKFELYPQGKDLLKKRELSEELEDKLHFFAEECDHLQGFHILANFDDGFSGMAAGIVELLNDEYHGKGVLTWGVVPAVSSSNSATQDTYRVINSAIAFEQLSQYSSYFVPVALNSSLWRKYGPALSSPYLLYDPTLNYHTSAILASCIESMTLPFRLTKEAISISQLCEMLSAGGKKIGTLCSSLPFPLLERQSIVSRLNEIQDTSIFKPLAPDVGNFSCLSPYSQFVVCRGFPNNKLKDAVPQPQNPFEVGKSVDEMMKMMISNLYPSTVSSLLTVSQAALTSSPYPHIFSPLVSSSGLIGDKPRPEDEAVKSIPLVTSLQSSPATRNLLSKLSSEAKKIDLRRYHGYFESNMEADEYQEILDNLDSLNQRYDGGSSPMEDSDDD</sequence>
<dbReference type="SUPFAM" id="SSF52490">
    <property type="entry name" value="Tubulin nucleotide-binding domain-like"/>
    <property type="match status" value="1"/>
</dbReference>
<reference evidence="7" key="1">
    <citation type="submission" date="2021-10" db="EMBL/GenBank/DDBJ databases">
        <title>Tropical sea cucumber genome reveals ecological adaptation and Cuvierian tubules defense mechanism.</title>
        <authorList>
            <person name="Chen T."/>
        </authorList>
    </citation>
    <scope>NUCLEOTIDE SEQUENCE</scope>
    <source>
        <strain evidence="7">Nanhai2018</strain>
        <tissue evidence="7">Muscle</tissue>
    </source>
</reference>
<comment type="subcellular location">
    <subcellularLocation>
        <location evidence="1">Mitochondrion</location>
    </subcellularLocation>
</comment>